<dbReference type="EMBL" id="BPFH01000008">
    <property type="protein sequence ID" value="GIT96894.1"/>
    <property type="molecule type" value="Genomic_DNA"/>
</dbReference>
<sequence length="153" mass="16423">MVLRGILLAALGLGVAGAAYVRLAPLDADVWHVAPDAADRSGKPNDYLVAPDGDRPAISVAEAPDALLARIEADLMAQPGVSRLAETPEQGLRTYVQRTRLMGYPDIINLRAVAEGAGTQLTIWSRSRFGYADMGVNRARVEAMLDRLDIAQQ</sequence>
<evidence type="ECO:0008006" key="3">
    <source>
        <dbReference type="Google" id="ProtNLM"/>
    </source>
</evidence>
<evidence type="ECO:0000313" key="2">
    <source>
        <dbReference type="Proteomes" id="UP000786693"/>
    </source>
</evidence>
<protein>
    <recommendedName>
        <fullName evidence="3">DUF1499 domain-containing protein</fullName>
    </recommendedName>
</protein>
<reference evidence="1 2" key="1">
    <citation type="submission" date="2021-05" db="EMBL/GenBank/DDBJ databases">
        <title>Bacteria Genome sequencing.</title>
        <authorList>
            <person name="Takabe Y."/>
            <person name="Nakajima Y."/>
            <person name="Suzuki S."/>
            <person name="Shiozaki T."/>
        </authorList>
    </citation>
    <scope>NUCLEOTIDE SEQUENCE [LARGE SCALE GENOMIC DNA]</scope>
    <source>
        <strain evidence="1 2">AI_62</strain>
    </source>
</reference>
<keyword evidence="2" id="KW-1185">Reference proteome</keyword>
<dbReference type="InterPro" id="IPR010865">
    <property type="entry name" value="DUF1499"/>
</dbReference>
<name>A0ABQ4NR57_9RHOB</name>
<comment type="caution">
    <text evidence="1">The sequence shown here is derived from an EMBL/GenBank/DDBJ whole genome shotgun (WGS) entry which is preliminary data.</text>
</comment>
<dbReference type="Proteomes" id="UP000786693">
    <property type="component" value="Unassembled WGS sequence"/>
</dbReference>
<dbReference type="Pfam" id="PF07386">
    <property type="entry name" value="DUF1499"/>
    <property type="match status" value="1"/>
</dbReference>
<dbReference type="RefSeq" id="WP_220750385.1">
    <property type="nucleotide sequence ID" value="NZ_BPFH01000008.1"/>
</dbReference>
<accession>A0ABQ4NR57</accession>
<organism evidence="1 2">
    <name type="scientific">Jannaschia pagri</name>
    <dbReference type="NCBI Taxonomy" id="2829797"/>
    <lineage>
        <taxon>Bacteria</taxon>
        <taxon>Pseudomonadati</taxon>
        <taxon>Pseudomonadota</taxon>
        <taxon>Alphaproteobacteria</taxon>
        <taxon>Rhodobacterales</taxon>
        <taxon>Roseobacteraceae</taxon>
        <taxon>Jannaschia</taxon>
    </lineage>
</organism>
<evidence type="ECO:0000313" key="1">
    <source>
        <dbReference type="EMBL" id="GIT96894.1"/>
    </source>
</evidence>
<proteinExistence type="predicted"/>
<gene>
    <name evidence="1" type="ORF">JANAI62_35170</name>
</gene>